<organism evidence="1 2">
    <name type="scientific">Streptococcus sobrinus W1703</name>
    <dbReference type="NCBI Taxonomy" id="1227275"/>
    <lineage>
        <taxon>Bacteria</taxon>
        <taxon>Bacillati</taxon>
        <taxon>Bacillota</taxon>
        <taxon>Bacilli</taxon>
        <taxon>Lactobacillales</taxon>
        <taxon>Streptococcaceae</taxon>
        <taxon>Streptococcus</taxon>
    </lineage>
</organism>
<comment type="caution">
    <text evidence="1">The sequence shown here is derived from an EMBL/GenBank/DDBJ whole genome shotgun (WGS) entry which is preliminary data.</text>
</comment>
<dbReference type="PATRIC" id="fig|1227275.3.peg.700"/>
<sequence>MEEYMNSIAFNDFEIVDSENLVEIGGRFNVWGATIGFAGGFIGGAIDGAGKGLIAGTAAEPGAGSVVGAVLGGIGEGLIAGTTCGIAGSQV</sequence>
<gene>
    <name evidence="1" type="ORF">HMPREF1557_00793</name>
</gene>
<proteinExistence type="predicted"/>
<dbReference type="Proteomes" id="UP000016617">
    <property type="component" value="Unassembled WGS sequence"/>
</dbReference>
<dbReference type="HOGENOM" id="CLU_2425776_0_0_9"/>
<dbReference type="TCDB" id="1.C.53.1.4">
    <property type="family name" value="the lactocyclicin q (lactocyclicin q) family"/>
</dbReference>
<evidence type="ECO:0000313" key="1">
    <source>
        <dbReference type="EMBL" id="ERJ76715.1"/>
    </source>
</evidence>
<dbReference type="AlphaFoldDB" id="U2JAA3"/>
<dbReference type="EMBL" id="AWVA01000048">
    <property type="protein sequence ID" value="ERJ76715.1"/>
    <property type="molecule type" value="Genomic_DNA"/>
</dbReference>
<reference evidence="1 2" key="1">
    <citation type="submission" date="2013-06" db="EMBL/GenBank/DDBJ databases">
        <authorList>
            <person name="Weinstock G."/>
            <person name="Sodergren E."/>
            <person name="Lobos E.A."/>
            <person name="Fulton L."/>
            <person name="Fulton R."/>
            <person name="Courtney L."/>
            <person name="Fronick C."/>
            <person name="O'Laughlin M."/>
            <person name="Godfrey J."/>
            <person name="Wilson R.M."/>
            <person name="Miner T."/>
            <person name="Farmer C."/>
            <person name="Delehaunty K."/>
            <person name="Cordes M."/>
            <person name="Minx P."/>
            <person name="Tomlinson C."/>
            <person name="Chen J."/>
            <person name="Wollam A."/>
            <person name="Pepin K.H."/>
            <person name="Bhonagiri V."/>
            <person name="Zhang X."/>
            <person name="Warren W."/>
            <person name="Mitreva M."/>
            <person name="Mardis E.R."/>
            <person name="Wilson R.K."/>
        </authorList>
    </citation>
    <scope>NUCLEOTIDE SEQUENCE [LARGE SCALE GENOMIC DNA]</scope>
    <source>
        <strain evidence="1 2">W1703</strain>
    </source>
</reference>
<evidence type="ECO:0000313" key="2">
    <source>
        <dbReference type="Proteomes" id="UP000016617"/>
    </source>
</evidence>
<protein>
    <submittedName>
        <fullName evidence="1">Bacteriocin cerein 7B family protein</fullName>
    </submittedName>
</protein>
<accession>U2JAA3</accession>
<name>U2JAA3_9STRE</name>